<evidence type="ECO:0000313" key="17">
    <source>
        <dbReference type="EMBL" id="MZI93346.1"/>
    </source>
</evidence>
<dbReference type="Pfam" id="PF02283">
    <property type="entry name" value="CobU"/>
    <property type="match status" value="1"/>
</dbReference>
<evidence type="ECO:0000256" key="13">
    <source>
        <dbReference type="ARBA" id="ARBA00023134"/>
    </source>
</evidence>
<evidence type="ECO:0000256" key="2">
    <source>
        <dbReference type="ARBA" id="ARBA00000711"/>
    </source>
</evidence>
<evidence type="ECO:0000256" key="1">
    <source>
        <dbReference type="ARBA" id="ARBA00000312"/>
    </source>
</evidence>
<dbReference type="UniPathway" id="UPA00148">
    <property type="reaction ID" value="UER00236"/>
</dbReference>
<evidence type="ECO:0000256" key="15">
    <source>
        <dbReference type="PIRSR" id="PIRSR006135-1"/>
    </source>
</evidence>
<evidence type="ECO:0000256" key="8">
    <source>
        <dbReference type="ARBA" id="ARBA00022573"/>
    </source>
</evidence>
<dbReference type="GO" id="GO:0005524">
    <property type="term" value="F:ATP binding"/>
    <property type="evidence" value="ECO:0007669"/>
    <property type="project" value="UniProtKB-UniRule"/>
</dbReference>
<keyword evidence="9 14" id="KW-0808">Transferase</keyword>
<name>A0A7X4LKN6_9VIBR</name>
<feature type="binding site" evidence="16">
    <location>
        <begin position="8"/>
        <end position="15"/>
    </location>
    <ligand>
        <name>GTP</name>
        <dbReference type="ChEBI" id="CHEBI:37565"/>
    </ligand>
</feature>
<dbReference type="GO" id="GO:0043752">
    <property type="term" value="F:adenosylcobinamide kinase activity"/>
    <property type="evidence" value="ECO:0007669"/>
    <property type="project" value="UniProtKB-EC"/>
</dbReference>
<evidence type="ECO:0000256" key="6">
    <source>
        <dbReference type="ARBA" id="ARBA00005159"/>
    </source>
</evidence>
<comment type="function">
    <text evidence="4 14">Catalyzes ATP-dependent phosphorylation of adenosylcobinamide and addition of GMP to adenosylcobinamide phosphate.</text>
</comment>
<dbReference type="RefSeq" id="WP_161154662.1">
    <property type="nucleotide sequence ID" value="NZ_WEKT01000012.1"/>
</dbReference>
<dbReference type="PANTHER" id="PTHR34848">
    <property type="match status" value="1"/>
</dbReference>
<keyword evidence="18" id="KW-1185">Reference proteome</keyword>
<comment type="catalytic activity">
    <reaction evidence="2 14">
        <text>adenosylcob(III)inamide phosphate + GTP + H(+) = adenosylcob(III)inamide-GDP + diphosphate</text>
        <dbReference type="Rhea" id="RHEA:22712"/>
        <dbReference type="ChEBI" id="CHEBI:15378"/>
        <dbReference type="ChEBI" id="CHEBI:33019"/>
        <dbReference type="ChEBI" id="CHEBI:37565"/>
        <dbReference type="ChEBI" id="CHEBI:58502"/>
        <dbReference type="ChEBI" id="CHEBI:60487"/>
        <dbReference type="EC" id="2.7.7.62"/>
    </reaction>
</comment>
<comment type="pathway">
    <text evidence="6 14">Cofactor biosynthesis; adenosylcobalamin biosynthesis; adenosylcobalamin from cob(II)yrinate a,c-diamide: step 5/7.</text>
</comment>
<keyword evidence="10 14" id="KW-0547">Nucleotide-binding</keyword>
<comment type="caution">
    <text evidence="17">The sequence shown here is derived from an EMBL/GenBank/DDBJ whole genome shotgun (WGS) entry which is preliminary data.</text>
</comment>
<keyword evidence="13 14" id="KW-0342">GTP-binding</keyword>
<dbReference type="Gene3D" id="3.40.50.300">
    <property type="entry name" value="P-loop containing nucleotide triphosphate hydrolases"/>
    <property type="match status" value="1"/>
</dbReference>
<dbReference type="Proteomes" id="UP000462621">
    <property type="component" value="Unassembled WGS sequence"/>
</dbReference>
<dbReference type="InterPro" id="IPR027417">
    <property type="entry name" value="P-loop_NTPase"/>
</dbReference>
<dbReference type="GO" id="GO:0005525">
    <property type="term" value="F:GTP binding"/>
    <property type="evidence" value="ECO:0007669"/>
    <property type="project" value="UniProtKB-UniRule"/>
</dbReference>
<comment type="similarity">
    <text evidence="7 14">Belongs to the CobU/CobP family.</text>
</comment>
<evidence type="ECO:0000313" key="18">
    <source>
        <dbReference type="Proteomes" id="UP000462621"/>
    </source>
</evidence>
<dbReference type="InterPro" id="IPR003203">
    <property type="entry name" value="CobU/CobP"/>
</dbReference>
<evidence type="ECO:0000256" key="14">
    <source>
        <dbReference type="PIRNR" id="PIRNR006135"/>
    </source>
</evidence>
<feature type="binding site" evidence="16">
    <location>
        <position position="86"/>
    </location>
    <ligand>
        <name>GTP</name>
        <dbReference type="ChEBI" id="CHEBI:37565"/>
    </ligand>
</feature>
<dbReference type="NCBIfam" id="NF004469">
    <property type="entry name" value="PRK05800.1"/>
    <property type="match status" value="1"/>
</dbReference>
<feature type="binding site" evidence="16">
    <location>
        <position position="65"/>
    </location>
    <ligand>
        <name>GTP</name>
        <dbReference type="ChEBI" id="CHEBI:37565"/>
    </ligand>
</feature>
<evidence type="ECO:0000256" key="3">
    <source>
        <dbReference type="ARBA" id="ARBA00001522"/>
    </source>
</evidence>
<comment type="pathway">
    <text evidence="5 14">Cofactor biosynthesis; adenosylcobalamin biosynthesis; adenosylcobalamin from cob(II)yrinate a,c-diamide: step 6/7.</text>
</comment>
<dbReference type="PIRSF" id="PIRSF006135">
    <property type="entry name" value="CobU"/>
    <property type="match status" value="1"/>
</dbReference>
<evidence type="ECO:0000256" key="16">
    <source>
        <dbReference type="PIRSR" id="PIRSR006135-2"/>
    </source>
</evidence>
<keyword evidence="12 14" id="KW-0067">ATP-binding</keyword>
<comment type="catalytic activity">
    <reaction evidence="1 14">
        <text>adenosylcob(III)inamide + ATP = adenosylcob(III)inamide phosphate + ADP + H(+)</text>
        <dbReference type="Rhea" id="RHEA:15769"/>
        <dbReference type="ChEBI" id="CHEBI:2480"/>
        <dbReference type="ChEBI" id="CHEBI:15378"/>
        <dbReference type="ChEBI" id="CHEBI:30616"/>
        <dbReference type="ChEBI" id="CHEBI:58502"/>
        <dbReference type="ChEBI" id="CHEBI:456216"/>
        <dbReference type="EC" id="2.7.1.156"/>
    </reaction>
</comment>
<accession>A0A7X4LKN6</accession>
<gene>
    <name evidence="17" type="primary">cobU</name>
    <name evidence="17" type="ORF">F9817_09065</name>
</gene>
<evidence type="ECO:0000256" key="12">
    <source>
        <dbReference type="ARBA" id="ARBA00022840"/>
    </source>
</evidence>
<dbReference type="GO" id="GO:0009236">
    <property type="term" value="P:cobalamin biosynthetic process"/>
    <property type="evidence" value="ECO:0007669"/>
    <property type="project" value="UniProtKB-UniRule"/>
</dbReference>
<evidence type="ECO:0000256" key="5">
    <source>
        <dbReference type="ARBA" id="ARBA00004692"/>
    </source>
</evidence>
<evidence type="ECO:0000256" key="9">
    <source>
        <dbReference type="ARBA" id="ARBA00022679"/>
    </source>
</evidence>
<protein>
    <recommendedName>
        <fullName evidence="14">Bifunctional adenosylcobalamin biosynthesis protein</fullName>
        <ecNumber evidence="14">2.7.1.156</ecNumber>
        <ecNumber evidence="14">2.7.7.62</ecNumber>
    </recommendedName>
</protein>
<dbReference type="CDD" id="cd00544">
    <property type="entry name" value="CobU"/>
    <property type="match status" value="1"/>
</dbReference>
<dbReference type="PANTHER" id="PTHR34848:SF1">
    <property type="entry name" value="BIFUNCTIONAL ADENOSYLCOBALAMIN BIOSYNTHESIS PROTEIN COBU"/>
    <property type="match status" value="1"/>
</dbReference>
<dbReference type="SUPFAM" id="SSF52540">
    <property type="entry name" value="P-loop containing nucleoside triphosphate hydrolases"/>
    <property type="match status" value="1"/>
</dbReference>
<evidence type="ECO:0000256" key="7">
    <source>
        <dbReference type="ARBA" id="ARBA00007490"/>
    </source>
</evidence>
<dbReference type="AlphaFoldDB" id="A0A7X4LKN6"/>
<organism evidence="17 18">
    <name type="scientific">Vibrio eleionomae</name>
    <dbReference type="NCBI Taxonomy" id="2653505"/>
    <lineage>
        <taxon>Bacteria</taxon>
        <taxon>Pseudomonadati</taxon>
        <taxon>Pseudomonadota</taxon>
        <taxon>Gammaproteobacteria</taxon>
        <taxon>Vibrionales</taxon>
        <taxon>Vibrionaceae</taxon>
        <taxon>Vibrio</taxon>
    </lineage>
</organism>
<evidence type="ECO:0000256" key="10">
    <source>
        <dbReference type="ARBA" id="ARBA00022741"/>
    </source>
</evidence>
<dbReference type="EC" id="2.7.7.62" evidence="14"/>
<sequence length="180" mass="20045">MSIHFLLGGARSGKSSYAEALAFAQWQKQGGTLHYIATATPFDDEMRHRIEMHQERRGCEWSNHECPRKLSDKLTEFSSQDIVLIDCLTLWLNNVIYNDGDTATPEMIEQEVKTLASALSVCPAKVYCVSNEVGLGIIPLGEVTRLYVDHAGWMNQAVAKVAQEVTFMAAGLPMVLKNKQ</sequence>
<evidence type="ECO:0000256" key="4">
    <source>
        <dbReference type="ARBA" id="ARBA00003889"/>
    </source>
</evidence>
<keyword evidence="17" id="KW-0548">Nucleotidyltransferase</keyword>
<keyword evidence="11 14" id="KW-0418">Kinase</keyword>
<evidence type="ECO:0000256" key="11">
    <source>
        <dbReference type="ARBA" id="ARBA00022777"/>
    </source>
</evidence>
<reference evidence="17 18" key="1">
    <citation type="submission" date="2019-10" db="EMBL/GenBank/DDBJ databases">
        <title>Vibrio sp. nov. isolated from a shrimp pond.</title>
        <authorList>
            <person name="Gomez-Gil B."/>
            <person name="Enciso-Ibarra J."/>
            <person name="Enciso-Ibarra K."/>
            <person name="Bolan-Mejia C."/>
        </authorList>
    </citation>
    <scope>NUCLEOTIDE SEQUENCE [LARGE SCALE GENOMIC DNA]</scope>
    <source>
        <strain evidence="17 18">CAIM 722</strain>
    </source>
</reference>
<comment type="catalytic activity">
    <reaction evidence="3">
        <text>adenosylcob(III)inamide + GTP = adenosylcob(III)inamide phosphate + GDP + H(+)</text>
        <dbReference type="Rhea" id="RHEA:15765"/>
        <dbReference type="ChEBI" id="CHEBI:2480"/>
        <dbReference type="ChEBI" id="CHEBI:15378"/>
        <dbReference type="ChEBI" id="CHEBI:37565"/>
        <dbReference type="ChEBI" id="CHEBI:58189"/>
        <dbReference type="ChEBI" id="CHEBI:58502"/>
        <dbReference type="EC" id="2.7.1.156"/>
    </reaction>
</comment>
<dbReference type="EMBL" id="WEKT01000012">
    <property type="protein sequence ID" value="MZI93346.1"/>
    <property type="molecule type" value="Genomic_DNA"/>
</dbReference>
<feature type="binding site" evidence="16">
    <location>
        <begin position="37"/>
        <end position="39"/>
    </location>
    <ligand>
        <name>GTP</name>
        <dbReference type="ChEBI" id="CHEBI:37565"/>
    </ligand>
</feature>
<dbReference type="EC" id="2.7.1.156" evidence="14"/>
<feature type="active site" description="GMP-histidine intermediate" evidence="15">
    <location>
        <position position="53"/>
    </location>
</feature>
<proteinExistence type="inferred from homology"/>
<dbReference type="GO" id="GO:0008820">
    <property type="term" value="F:cobinamide phosphate guanylyltransferase activity"/>
    <property type="evidence" value="ECO:0007669"/>
    <property type="project" value="UniProtKB-UniRule"/>
</dbReference>
<keyword evidence="8 14" id="KW-0169">Cobalamin biosynthesis</keyword>